<sequence length="145" mass="17011">MTRISQFKVDDDVLEKIFSLFFEVVSKGKNEVEFQNIIHDLLSPAERIMIAKRVAIFYMLMKKLDYYNIAKSLKVSPSTIAKFNLVKENSRGIVSALKGTVRNEKIINFFEELILELRRPGKYGINWKDAWQEKIDHERKKEKGI</sequence>
<dbReference type="Proteomes" id="UP000229699">
    <property type="component" value="Unassembled WGS sequence"/>
</dbReference>
<dbReference type="SUPFAM" id="SSF48295">
    <property type="entry name" value="TrpR-like"/>
    <property type="match status" value="1"/>
</dbReference>
<proteinExistence type="predicted"/>
<dbReference type="Gene3D" id="1.10.1270.10">
    <property type="entry name" value="TrpR-like"/>
    <property type="match status" value="1"/>
</dbReference>
<evidence type="ECO:0000313" key="2">
    <source>
        <dbReference type="Proteomes" id="UP000229699"/>
    </source>
</evidence>
<evidence type="ECO:0008006" key="3">
    <source>
        <dbReference type="Google" id="ProtNLM"/>
    </source>
</evidence>
<dbReference type="GO" id="GO:0043565">
    <property type="term" value="F:sequence-specific DNA binding"/>
    <property type="evidence" value="ECO:0007669"/>
    <property type="project" value="InterPro"/>
</dbReference>
<dbReference type="InterPro" id="IPR038116">
    <property type="entry name" value="TrpR-like_sf"/>
</dbReference>
<protein>
    <recommendedName>
        <fullName evidence="3">TrpR like protein, YerC/YecD</fullName>
    </recommendedName>
</protein>
<reference evidence="1 2" key="1">
    <citation type="submission" date="2017-09" db="EMBL/GenBank/DDBJ databases">
        <title>Depth-based differentiation of microbial function through sediment-hosted aquifers and enrichment of novel symbionts in the deep terrestrial subsurface.</title>
        <authorList>
            <person name="Probst A.J."/>
            <person name="Ladd B."/>
            <person name="Jarett J.K."/>
            <person name="Geller-Mcgrath D.E."/>
            <person name="Sieber C.M."/>
            <person name="Emerson J.B."/>
            <person name="Anantharaman K."/>
            <person name="Thomas B.C."/>
            <person name="Malmstrom R."/>
            <person name="Stieglmeier M."/>
            <person name="Klingl A."/>
            <person name="Woyke T."/>
            <person name="Ryan C.M."/>
            <person name="Banfield J.F."/>
        </authorList>
    </citation>
    <scope>NUCLEOTIDE SEQUENCE [LARGE SCALE GENOMIC DNA]</scope>
    <source>
        <strain evidence="1">CG22_combo_CG10-13_8_21_14_all_34_12</strain>
    </source>
</reference>
<dbReference type="Pfam" id="PF01371">
    <property type="entry name" value="Trp_repressor"/>
    <property type="match status" value="1"/>
</dbReference>
<dbReference type="InterPro" id="IPR000831">
    <property type="entry name" value="Trp_repress"/>
</dbReference>
<name>A0A2H0C0E0_9BACT</name>
<organism evidence="1 2">
    <name type="scientific">Candidatus Roizmanbacteria bacterium CG22_combo_CG10-13_8_21_14_all_34_12</name>
    <dbReference type="NCBI Taxonomy" id="1974860"/>
    <lineage>
        <taxon>Bacteria</taxon>
        <taxon>Candidatus Roizmaniibacteriota</taxon>
    </lineage>
</organism>
<gene>
    <name evidence="1" type="ORF">COW97_03110</name>
</gene>
<comment type="caution">
    <text evidence="1">The sequence shown here is derived from an EMBL/GenBank/DDBJ whole genome shotgun (WGS) entry which is preliminary data.</text>
</comment>
<dbReference type="InterPro" id="IPR010921">
    <property type="entry name" value="Trp_repressor/repl_initiator"/>
</dbReference>
<accession>A0A2H0C0E0</accession>
<dbReference type="AlphaFoldDB" id="A0A2H0C0E0"/>
<dbReference type="EMBL" id="PCTC01000067">
    <property type="protein sequence ID" value="PIP63321.1"/>
    <property type="molecule type" value="Genomic_DNA"/>
</dbReference>
<dbReference type="GO" id="GO:0003700">
    <property type="term" value="F:DNA-binding transcription factor activity"/>
    <property type="evidence" value="ECO:0007669"/>
    <property type="project" value="InterPro"/>
</dbReference>
<evidence type="ECO:0000313" key="1">
    <source>
        <dbReference type="EMBL" id="PIP63321.1"/>
    </source>
</evidence>